<feature type="region of interest" description="Disordered" evidence="1">
    <location>
        <begin position="33"/>
        <end position="56"/>
    </location>
</feature>
<keyword evidence="3" id="KW-1185">Reference proteome</keyword>
<dbReference type="Proteomes" id="UP001279410">
    <property type="component" value="Unassembled WGS sequence"/>
</dbReference>
<dbReference type="AlphaFoldDB" id="A0AAD3N5Z6"/>
<accession>A0AAD3N5Z6</accession>
<sequence length="89" mass="9870">MSTTTTTTTTTAALGLRALLGRLQLLRTSDWRSGVRRAEGKRKRCARKQKRGKRGGLLAKLKAKAGRPPVLGYIKEKKITNSGKSNNFW</sequence>
<evidence type="ECO:0000313" key="3">
    <source>
        <dbReference type="Proteomes" id="UP001279410"/>
    </source>
</evidence>
<name>A0AAD3N5Z6_LATJO</name>
<proteinExistence type="predicted"/>
<reference evidence="2" key="1">
    <citation type="submission" date="2022-08" db="EMBL/GenBank/DDBJ databases">
        <title>Genome sequencing of akame (Lates japonicus).</title>
        <authorList>
            <person name="Hashiguchi Y."/>
            <person name="Takahashi H."/>
        </authorList>
    </citation>
    <scope>NUCLEOTIDE SEQUENCE</scope>
    <source>
        <strain evidence="2">Kochi</strain>
    </source>
</reference>
<gene>
    <name evidence="2" type="ORF">AKAME5_001972500</name>
</gene>
<protein>
    <submittedName>
        <fullName evidence="2">Uncharacterized protein</fullName>
    </submittedName>
</protein>
<evidence type="ECO:0000256" key="1">
    <source>
        <dbReference type="SAM" id="MobiDB-lite"/>
    </source>
</evidence>
<feature type="compositionally biased region" description="Basic residues" evidence="1">
    <location>
        <begin position="39"/>
        <end position="54"/>
    </location>
</feature>
<comment type="caution">
    <text evidence="2">The sequence shown here is derived from an EMBL/GenBank/DDBJ whole genome shotgun (WGS) entry which is preliminary data.</text>
</comment>
<evidence type="ECO:0000313" key="2">
    <source>
        <dbReference type="EMBL" id="GLD68412.1"/>
    </source>
</evidence>
<dbReference type="EMBL" id="BRZM01000134">
    <property type="protein sequence ID" value="GLD68412.1"/>
    <property type="molecule type" value="Genomic_DNA"/>
</dbReference>
<organism evidence="2 3">
    <name type="scientific">Lates japonicus</name>
    <name type="common">Japanese lates</name>
    <dbReference type="NCBI Taxonomy" id="270547"/>
    <lineage>
        <taxon>Eukaryota</taxon>
        <taxon>Metazoa</taxon>
        <taxon>Chordata</taxon>
        <taxon>Craniata</taxon>
        <taxon>Vertebrata</taxon>
        <taxon>Euteleostomi</taxon>
        <taxon>Actinopterygii</taxon>
        <taxon>Neopterygii</taxon>
        <taxon>Teleostei</taxon>
        <taxon>Neoteleostei</taxon>
        <taxon>Acanthomorphata</taxon>
        <taxon>Carangaria</taxon>
        <taxon>Carangaria incertae sedis</taxon>
        <taxon>Centropomidae</taxon>
        <taxon>Lates</taxon>
    </lineage>
</organism>